<proteinExistence type="predicted"/>
<feature type="compositionally biased region" description="Basic and acidic residues" evidence="1">
    <location>
        <begin position="1"/>
        <end position="32"/>
    </location>
</feature>
<keyword evidence="3" id="KW-1185">Reference proteome</keyword>
<evidence type="ECO:0000256" key="1">
    <source>
        <dbReference type="SAM" id="MobiDB-lite"/>
    </source>
</evidence>
<evidence type="ECO:0000313" key="2">
    <source>
        <dbReference type="EMBL" id="KAK3865330.1"/>
    </source>
</evidence>
<dbReference type="EMBL" id="JAWQEG010003615">
    <property type="protein sequence ID" value="KAK3865330.1"/>
    <property type="molecule type" value="Genomic_DNA"/>
</dbReference>
<accession>A0AAE1K8E8</accession>
<sequence length="181" mass="19945">MGEEVGVEKPRAEKEFDKGRDGKIAKEEKENVDREEEEGTEGGHWGGRKGEARQGLGGEGQNRSTRPLEVSEVGFETIEGRAGGQENTGENRGISPSTTMSPLKDTKPELVAQKFQSVHQMGHRSVKDQVQYRGQNWWKRSPPQNNQGLNSTCEGECQSQPLGNIFPQKSDKSPRLTPGNG</sequence>
<name>A0AAE1K8E8_PETCI</name>
<evidence type="ECO:0000313" key="3">
    <source>
        <dbReference type="Proteomes" id="UP001286313"/>
    </source>
</evidence>
<feature type="compositionally biased region" description="Polar residues" evidence="1">
    <location>
        <begin position="85"/>
        <end position="101"/>
    </location>
</feature>
<feature type="region of interest" description="Disordered" evidence="1">
    <location>
        <begin position="1"/>
        <end position="181"/>
    </location>
</feature>
<feature type="compositionally biased region" description="Polar residues" evidence="1">
    <location>
        <begin position="142"/>
        <end position="162"/>
    </location>
</feature>
<gene>
    <name evidence="2" type="ORF">Pcinc_029054</name>
</gene>
<reference evidence="2" key="1">
    <citation type="submission" date="2023-10" db="EMBL/GenBank/DDBJ databases">
        <title>Genome assemblies of two species of porcelain crab, Petrolisthes cinctipes and Petrolisthes manimaculis (Anomura: Porcellanidae).</title>
        <authorList>
            <person name="Angst P."/>
        </authorList>
    </citation>
    <scope>NUCLEOTIDE SEQUENCE</scope>
    <source>
        <strain evidence="2">PB745_01</strain>
        <tissue evidence="2">Gill</tissue>
    </source>
</reference>
<dbReference type="AlphaFoldDB" id="A0AAE1K8E8"/>
<comment type="caution">
    <text evidence="2">The sequence shown here is derived from an EMBL/GenBank/DDBJ whole genome shotgun (WGS) entry which is preliminary data.</text>
</comment>
<protein>
    <submittedName>
        <fullName evidence="2">Uncharacterized protein</fullName>
    </submittedName>
</protein>
<dbReference type="Proteomes" id="UP001286313">
    <property type="component" value="Unassembled WGS sequence"/>
</dbReference>
<organism evidence="2 3">
    <name type="scientific">Petrolisthes cinctipes</name>
    <name type="common">Flat porcelain crab</name>
    <dbReference type="NCBI Taxonomy" id="88211"/>
    <lineage>
        <taxon>Eukaryota</taxon>
        <taxon>Metazoa</taxon>
        <taxon>Ecdysozoa</taxon>
        <taxon>Arthropoda</taxon>
        <taxon>Crustacea</taxon>
        <taxon>Multicrustacea</taxon>
        <taxon>Malacostraca</taxon>
        <taxon>Eumalacostraca</taxon>
        <taxon>Eucarida</taxon>
        <taxon>Decapoda</taxon>
        <taxon>Pleocyemata</taxon>
        <taxon>Anomura</taxon>
        <taxon>Galatheoidea</taxon>
        <taxon>Porcellanidae</taxon>
        <taxon>Petrolisthes</taxon>
    </lineage>
</organism>